<reference key="1">
    <citation type="submission" date="2010-11" db="EMBL/GenBank/DDBJ databases">
        <title>The complete genome of Leadbetterella byssophila DSM 17132.</title>
        <authorList>
            <consortium name="US DOE Joint Genome Institute (JGI-PGF)"/>
            <person name="Lucas S."/>
            <person name="Copeland A."/>
            <person name="Lapidus A."/>
            <person name="Glavina del Rio T."/>
            <person name="Dalin E."/>
            <person name="Tice H."/>
            <person name="Bruce D."/>
            <person name="Goodwin L."/>
            <person name="Pitluck S."/>
            <person name="Kyrpides N."/>
            <person name="Mavromatis K."/>
            <person name="Ivanova N."/>
            <person name="Teshima H."/>
            <person name="Brettin T."/>
            <person name="Detter J.C."/>
            <person name="Han C."/>
            <person name="Tapia R."/>
            <person name="Land M."/>
            <person name="Hauser L."/>
            <person name="Markowitz V."/>
            <person name="Cheng J.-F."/>
            <person name="Hugenholtz P."/>
            <person name="Woyke T."/>
            <person name="Wu D."/>
            <person name="Tindall B."/>
            <person name="Pomrenke H.G."/>
            <person name="Brambilla E."/>
            <person name="Klenk H.-P."/>
            <person name="Eisen J.A."/>
        </authorList>
    </citation>
    <scope>NUCLEOTIDE SEQUENCE [LARGE SCALE GENOMIC DNA]</scope>
    <source>
        <strain>DSM 17132</strain>
    </source>
</reference>
<name>E4RYB0_LEAB4</name>
<dbReference type="InterPro" id="IPR025524">
    <property type="entry name" value="DUF4412"/>
</dbReference>
<organism evidence="2 3">
    <name type="scientific">Leadbetterella byssophila (strain DSM 17132 / JCM 16389 / KACC 11308 / NBRC 106382 / 4M15)</name>
    <dbReference type="NCBI Taxonomy" id="649349"/>
    <lineage>
        <taxon>Bacteria</taxon>
        <taxon>Pseudomonadati</taxon>
        <taxon>Bacteroidota</taxon>
        <taxon>Cytophagia</taxon>
        <taxon>Cytophagales</taxon>
        <taxon>Leadbetterellaceae</taxon>
        <taxon>Leadbetterella</taxon>
    </lineage>
</organism>
<dbReference type="OrthoDB" id="1524221at2"/>
<feature type="domain" description="DUF4412" evidence="1">
    <location>
        <begin position="46"/>
        <end position="152"/>
    </location>
</feature>
<evidence type="ECO:0000313" key="3">
    <source>
        <dbReference type="Proteomes" id="UP000007435"/>
    </source>
</evidence>
<gene>
    <name evidence="2" type="ordered locus">Lbys_1613</name>
</gene>
<dbReference type="Pfam" id="PF14371">
    <property type="entry name" value="DUF4412"/>
    <property type="match status" value="1"/>
</dbReference>
<dbReference type="Proteomes" id="UP000007435">
    <property type="component" value="Chromosome"/>
</dbReference>
<sequence>MKKVLFILLSVLPLISKGQKPDASYTFHSAMIYELISKDKKGKTTTLEQEYYFGNKEGIVGAKMNLGDKGAGIDFMIMDLNNLRVFTFMSSKIMMGVNFKDDKMVQSIEKENEKFKITKSGETRTIMNEPCEGYKIVKEGEKSDITMWISKNRVEAIAKLATSMAKSFSGGIGGKQPNYFAYNAHPELVKMAKEGRAVLGYTVKGDKGDISEMLLKDSKTNINYTFRASEYKSMF</sequence>
<evidence type="ECO:0000259" key="1">
    <source>
        <dbReference type="Pfam" id="PF14371"/>
    </source>
</evidence>
<protein>
    <recommendedName>
        <fullName evidence="1">DUF4412 domain-containing protein</fullName>
    </recommendedName>
</protein>
<evidence type="ECO:0000313" key="2">
    <source>
        <dbReference type="EMBL" id="ADQ17321.1"/>
    </source>
</evidence>
<proteinExistence type="predicted"/>
<dbReference type="RefSeq" id="WP_013408370.1">
    <property type="nucleotide sequence ID" value="NC_014655.1"/>
</dbReference>
<keyword evidence="3" id="KW-1185">Reference proteome</keyword>
<dbReference type="KEGG" id="lby:Lbys_1613"/>
<dbReference type="AlphaFoldDB" id="E4RYB0"/>
<dbReference type="STRING" id="649349.Lbys_1613"/>
<reference evidence="2 3" key="2">
    <citation type="journal article" date="2011" name="Stand. Genomic Sci.">
        <title>Complete genome sequence of Leadbetterella byssophila type strain (4M15).</title>
        <authorList>
            <person name="Abt B."/>
            <person name="Teshima H."/>
            <person name="Lucas S."/>
            <person name="Lapidus A."/>
            <person name="Del Rio T.G."/>
            <person name="Nolan M."/>
            <person name="Tice H."/>
            <person name="Cheng J.F."/>
            <person name="Pitluck S."/>
            <person name="Liolios K."/>
            <person name="Pagani I."/>
            <person name="Ivanova N."/>
            <person name="Mavromatis K."/>
            <person name="Pati A."/>
            <person name="Tapia R."/>
            <person name="Han C."/>
            <person name="Goodwin L."/>
            <person name="Chen A."/>
            <person name="Palaniappan K."/>
            <person name="Land M."/>
            <person name="Hauser L."/>
            <person name="Chang Y.J."/>
            <person name="Jeffries C.D."/>
            <person name="Rohde M."/>
            <person name="Goker M."/>
            <person name="Tindall B.J."/>
            <person name="Detter J.C."/>
            <person name="Woyke T."/>
            <person name="Bristow J."/>
            <person name="Eisen J.A."/>
            <person name="Markowitz V."/>
            <person name="Hugenholtz P."/>
            <person name="Klenk H.P."/>
            <person name="Kyrpides N.C."/>
        </authorList>
    </citation>
    <scope>NUCLEOTIDE SEQUENCE [LARGE SCALE GENOMIC DNA]</scope>
    <source>
        <strain evidence="3">DSM 17132 / JCM 16389 / KACC 11308 / NBRC 106382 / 4M15</strain>
    </source>
</reference>
<accession>E4RYB0</accession>
<dbReference type="HOGENOM" id="CLU_1179032_0_0_10"/>
<dbReference type="EMBL" id="CP002305">
    <property type="protein sequence ID" value="ADQ17321.1"/>
    <property type="molecule type" value="Genomic_DNA"/>
</dbReference>